<sequence length="173" mass="18801">MGPSGVGKTTIATLLSDRLGWRFAEADEFHPKANVEKMSAGVPLEDDDRWPWLRLIRDWIGERAGEGGDTVVTCSALKRSYRDVLREAPARVRFLELVASAELVEGRMALRKGHYMPVSLLASQFEALEELDADEDGVKVDVGSDPDTIVLNALAALGLSVEGVAVRKVAAAR</sequence>
<accession>A0A2W5KGQ4</accession>
<dbReference type="EC" id="2.7.1.12" evidence="3 10"/>
<evidence type="ECO:0000256" key="2">
    <source>
        <dbReference type="ARBA" id="ARBA00008420"/>
    </source>
</evidence>
<evidence type="ECO:0000256" key="9">
    <source>
        <dbReference type="ARBA" id="ARBA00048090"/>
    </source>
</evidence>
<reference evidence="11 12" key="1">
    <citation type="submission" date="2017-08" db="EMBL/GenBank/DDBJ databases">
        <title>Infants hospitalized years apart are colonized by the same room-sourced microbial strains.</title>
        <authorList>
            <person name="Brooks B."/>
            <person name="Olm M.R."/>
            <person name="Firek B.A."/>
            <person name="Baker R."/>
            <person name="Thomas B.C."/>
            <person name="Morowitz M.J."/>
            <person name="Banfield J.F."/>
        </authorList>
    </citation>
    <scope>NUCLEOTIDE SEQUENCE [LARGE SCALE GENOMIC DNA]</scope>
    <source>
        <strain evidence="11">S2_005_003_R2_43</strain>
    </source>
</reference>
<evidence type="ECO:0000256" key="6">
    <source>
        <dbReference type="ARBA" id="ARBA00022777"/>
    </source>
</evidence>
<evidence type="ECO:0000256" key="3">
    <source>
        <dbReference type="ARBA" id="ARBA00012054"/>
    </source>
</evidence>
<dbReference type="PANTHER" id="PTHR43442:SF3">
    <property type="entry name" value="GLUCONOKINASE-RELATED"/>
    <property type="match status" value="1"/>
</dbReference>
<evidence type="ECO:0000256" key="8">
    <source>
        <dbReference type="ARBA" id="ARBA00023064"/>
    </source>
</evidence>
<dbReference type="FunFam" id="3.40.50.300:FF:000522">
    <property type="entry name" value="Gluconokinase"/>
    <property type="match status" value="1"/>
</dbReference>
<evidence type="ECO:0000256" key="10">
    <source>
        <dbReference type="RuleBase" id="RU363066"/>
    </source>
</evidence>
<dbReference type="InterPro" id="IPR006001">
    <property type="entry name" value="Therm_gnt_kin"/>
</dbReference>
<dbReference type="PANTHER" id="PTHR43442">
    <property type="entry name" value="GLUCONOKINASE-RELATED"/>
    <property type="match status" value="1"/>
</dbReference>
<protein>
    <recommendedName>
        <fullName evidence="3 10">Gluconokinase</fullName>
        <ecNumber evidence="3 10">2.7.1.12</ecNumber>
    </recommendedName>
</protein>
<dbReference type="CDD" id="cd02021">
    <property type="entry name" value="GntK"/>
    <property type="match status" value="1"/>
</dbReference>
<keyword evidence="5 10" id="KW-0547">Nucleotide-binding</keyword>
<keyword evidence="7 10" id="KW-0067">ATP-binding</keyword>
<comment type="pathway">
    <text evidence="1">Carbohydrate acid metabolism.</text>
</comment>
<evidence type="ECO:0000313" key="12">
    <source>
        <dbReference type="Proteomes" id="UP000249577"/>
    </source>
</evidence>
<evidence type="ECO:0000256" key="5">
    <source>
        <dbReference type="ARBA" id="ARBA00022741"/>
    </source>
</evidence>
<evidence type="ECO:0000256" key="7">
    <source>
        <dbReference type="ARBA" id="ARBA00022840"/>
    </source>
</evidence>
<gene>
    <name evidence="11" type="ORF">DI565_10465</name>
</gene>
<dbReference type="AlphaFoldDB" id="A0A2W5KGQ4"/>
<name>A0A2W5KGQ4_ANCNO</name>
<dbReference type="GO" id="GO:0005524">
    <property type="term" value="F:ATP binding"/>
    <property type="evidence" value="ECO:0007669"/>
    <property type="project" value="UniProtKB-KW"/>
</dbReference>
<keyword evidence="4 10" id="KW-0808">Transferase</keyword>
<dbReference type="Proteomes" id="UP000249577">
    <property type="component" value="Unassembled WGS sequence"/>
</dbReference>
<evidence type="ECO:0000256" key="1">
    <source>
        <dbReference type="ARBA" id="ARBA00004761"/>
    </source>
</evidence>
<evidence type="ECO:0000313" key="11">
    <source>
        <dbReference type="EMBL" id="PZQ16276.1"/>
    </source>
</evidence>
<dbReference type="InterPro" id="IPR027417">
    <property type="entry name" value="P-loop_NTPase"/>
</dbReference>
<proteinExistence type="inferred from homology"/>
<dbReference type="SUPFAM" id="SSF52540">
    <property type="entry name" value="P-loop containing nucleoside triphosphate hydrolases"/>
    <property type="match status" value="1"/>
</dbReference>
<dbReference type="GO" id="GO:0046316">
    <property type="term" value="F:gluconokinase activity"/>
    <property type="evidence" value="ECO:0007669"/>
    <property type="project" value="UniProtKB-EC"/>
</dbReference>
<evidence type="ECO:0000256" key="4">
    <source>
        <dbReference type="ARBA" id="ARBA00022679"/>
    </source>
</evidence>
<dbReference type="Pfam" id="PF13671">
    <property type="entry name" value="AAA_33"/>
    <property type="match status" value="1"/>
</dbReference>
<comment type="catalytic activity">
    <reaction evidence="9 10">
        <text>D-gluconate + ATP = 6-phospho-D-gluconate + ADP + H(+)</text>
        <dbReference type="Rhea" id="RHEA:19433"/>
        <dbReference type="ChEBI" id="CHEBI:15378"/>
        <dbReference type="ChEBI" id="CHEBI:18391"/>
        <dbReference type="ChEBI" id="CHEBI:30616"/>
        <dbReference type="ChEBI" id="CHEBI:58759"/>
        <dbReference type="ChEBI" id="CHEBI:456216"/>
        <dbReference type="EC" id="2.7.1.12"/>
    </reaction>
</comment>
<comment type="caution">
    <text evidence="11">The sequence shown here is derived from an EMBL/GenBank/DDBJ whole genome shotgun (WGS) entry which is preliminary data.</text>
</comment>
<dbReference type="Gene3D" id="3.40.50.300">
    <property type="entry name" value="P-loop containing nucleotide triphosphate hydrolases"/>
    <property type="match status" value="1"/>
</dbReference>
<keyword evidence="8" id="KW-0311">Gluconate utilization</keyword>
<dbReference type="EMBL" id="QFPN01000004">
    <property type="protein sequence ID" value="PZQ16276.1"/>
    <property type="molecule type" value="Genomic_DNA"/>
</dbReference>
<organism evidence="11 12">
    <name type="scientific">Ancylobacter novellus</name>
    <name type="common">Thiobacillus novellus</name>
    <dbReference type="NCBI Taxonomy" id="921"/>
    <lineage>
        <taxon>Bacteria</taxon>
        <taxon>Pseudomonadati</taxon>
        <taxon>Pseudomonadota</taxon>
        <taxon>Alphaproteobacteria</taxon>
        <taxon>Hyphomicrobiales</taxon>
        <taxon>Xanthobacteraceae</taxon>
        <taxon>Ancylobacter</taxon>
    </lineage>
</organism>
<dbReference type="GO" id="GO:0019521">
    <property type="term" value="P:D-gluconate metabolic process"/>
    <property type="evidence" value="ECO:0007669"/>
    <property type="project" value="UniProtKB-KW"/>
</dbReference>
<keyword evidence="6 10" id="KW-0418">Kinase</keyword>
<comment type="similarity">
    <text evidence="2 10">Belongs to the gluconokinase GntK/GntV family.</text>
</comment>
<dbReference type="NCBIfam" id="TIGR01313">
    <property type="entry name" value="therm_gnt_kin"/>
    <property type="match status" value="1"/>
</dbReference>
<dbReference type="GO" id="GO:0005737">
    <property type="term" value="C:cytoplasm"/>
    <property type="evidence" value="ECO:0007669"/>
    <property type="project" value="TreeGrafter"/>
</dbReference>